<sequence>MNNPRFSLSTDEIRKHTSKIRADGRFNTDEIECDDSARGDEATDIPVAMVALLRSQSTPVRFGFQDNNNSGATKSRRREITHQNSGL</sequence>
<proteinExistence type="predicted"/>
<reference evidence="2" key="2">
    <citation type="submission" date="2021-04" db="EMBL/GenBank/DDBJ databases">
        <authorList>
            <person name="Podell S."/>
        </authorList>
    </citation>
    <scope>NUCLEOTIDE SEQUENCE</scope>
    <source>
        <strain evidence="2">Hildebrandi</strain>
    </source>
</reference>
<feature type="region of interest" description="Disordered" evidence="1">
    <location>
        <begin position="61"/>
        <end position="87"/>
    </location>
</feature>
<feature type="compositionally biased region" description="Polar residues" evidence="1">
    <location>
        <begin position="61"/>
        <end position="73"/>
    </location>
</feature>
<gene>
    <name evidence="2" type="ORF">IV203_028735</name>
</gene>
<dbReference type="AlphaFoldDB" id="A0A9K3LP74"/>
<dbReference type="Proteomes" id="UP000693970">
    <property type="component" value="Unassembled WGS sequence"/>
</dbReference>
<evidence type="ECO:0000256" key="1">
    <source>
        <dbReference type="SAM" id="MobiDB-lite"/>
    </source>
</evidence>
<dbReference type="EMBL" id="JAGRRH010000007">
    <property type="protein sequence ID" value="KAG7366065.1"/>
    <property type="molecule type" value="Genomic_DNA"/>
</dbReference>
<protein>
    <submittedName>
        <fullName evidence="2">Uncharacterized protein</fullName>
    </submittedName>
</protein>
<name>A0A9K3LP74_9STRA</name>
<reference evidence="2" key="1">
    <citation type="journal article" date="2021" name="Sci. Rep.">
        <title>Diploid genomic architecture of Nitzschia inconspicua, an elite biomass production diatom.</title>
        <authorList>
            <person name="Oliver A."/>
            <person name="Podell S."/>
            <person name="Pinowska A."/>
            <person name="Traller J.C."/>
            <person name="Smith S.R."/>
            <person name="McClure R."/>
            <person name="Beliaev A."/>
            <person name="Bohutskyi P."/>
            <person name="Hill E.A."/>
            <person name="Rabines A."/>
            <person name="Zheng H."/>
            <person name="Allen L.Z."/>
            <person name="Kuo A."/>
            <person name="Grigoriev I.V."/>
            <person name="Allen A.E."/>
            <person name="Hazlebeck D."/>
            <person name="Allen E.E."/>
        </authorList>
    </citation>
    <scope>NUCLEOTIDE SEQUENCE</scope>
    <source>
        <strain evidence="2">Hildebrandi</strain>
    </source>
</reference>
<evidence type="ECO:0000313" key="2">
    <source>
        <dbReference type="EMBL" id="KAG7366065.1"/>
    </source>
</evidence>
<comment type="caution">
    <text evidence="2">The sequence shown here is derived from an EMBL/GenBank/DDBJ whole genome shotgun (WGS) entry which is preliminary data.</text>
</comment>
<keyword evidence="3" id="KW-1185">Reference proteome</keyword>
<evidence type="ECO:0000313" key="3">
    <source>
        <dbReference type="Proteomes" id="UP000693970"/>
    </source>
</evidence>
<organism evidence="2 3">
    <name type="scientific">Nitzschia inconspicua</name>
    <dbReference type="NCBI Taxonomy" id="303405"/>
    <lineage>
        <taxon>Eukaryota</taxon>
        <taxon>Sar</taxon>
        <taxon>Stramenopiles</taxon>
        <taxon>Ochrophyta</taxon>
        <taxon>Bacillariophyta</taxon>
        <taxon>Bacillariophyceae</taxon>
        <taxon>Bacillariophycidae</taxon>
        <taxon>Bacillariales</taxon>
        <taxon>Bacillariaceae</taxon>
        <taxon>Nitzschia</taxon>
    </lineage>
</organism>
<accession>A0A9K3LP74</accession>